<keyword evidence="2" id="KW-0560">Oxidoreductase</keyword>
<keyword evidence="3" id="KW-1133">Transmembrane helix</keyword>
<accession>A0A438GKC2</accession>
<evidence type="ECO:0000256" key="2">
    <source>
        <dbReference type="ARBA" id="ARBA00023002"/>
    </source>
</evidence>
<reference evidence="4 5" key="1">
    <citation type="journal article" date="2018" name="PLoS Genet.">
        <title>Population sequencing reveals clonal diversity and ancestral inbreeding in the grapevine cultivar Chardonnay.</title>
        <authorList>
            <person name="Roach M.J."/>
            <person name="Johnson D.L."/>
            <person name="Bohlmann J."/>
            <person name="van Vuuren H.J."/>
            <person name="Jones S.J."/>
            <person name="Pretorius I.S."/>
            <person name="Schmidt S.A."/>
            <person name="Borneman A.R."/>
        </authorList>
    </citation>
    <scope>NUCLEOTIDE SEQUENCE [LARGE SCALE GENOMIC DNA]</scope>
    <source>
        <strain evidence="5">cv. Chardonnay</strain>
        <tissue evidence="4">Leaf</tissue>
    </source>
</reference>
<dbReference type="InterPro" id="IPR020904">
    <property type="entry name" value="Sc_DH/Rdtase_CS"/>
</dbReference>
<keyword evidence="3" id="KW-0472">Membrane</keyword>
<feature type="transmembrane region" description="Helical" evidence="3">
    <location>
        <begin position="29"/>
        <end position="50"/>
    </location>
</feature>
<dbReference type="Gene3D" id="3.40.50.720">
    <property type="entry name" value="NAD(P)-binding Rossmann-like Domain"/>
    <property type="match status" value="2"/>
</dbReference>
<evidence type="ECO:0000256" key="3">
    <source>
        <dbReference type="SAM" id="Phobius"/>
    </source>
</evidence>
<dbReference type="PIRSF" id="PIRSF000126">
    <property type="entry name" value="11-beta-HSD1"/>
    <property type="match status" value="1"/>
</dbReference>
<evidence type="ECO:0000313" key="4">
    <source>
        <dbReference type="EMBL" id="RVW72632.1"/>
    </source>
</evidence>
<dbReference type="PROSITE" id="PS00061">
    <property type="entry name" value="ADH_SHORT"/>
    <property type="match status" value="1"/>
</dbReference>
<dbReference type="InterPro" id="IPR051019">
    <property type="entry name" value="VLCFA-Steroid_DH"/>
</dbReference>
<dbReference type="AlphaFoldDB" id="A0A438GKC2"/>
<protein>
    <submittedName>
        <fullName evidence="4">Very-long-chain 3-oxoacyl-CoA reductase 1</fullName>
    </submittedName>
</protein>
<dbReference type="GO" id="GO:0005783">
    <property type="term" value="C:endoplasmic reticulum"/>
    <property type="evidence" value="ECO:0007669"/>
    <property type="project" value="UniProtKB-SubCell"/>
</dbReference>
<comment type="subcellular location">
    <subcellularLocation>
        <location evidence="1">Endoplasmic reticulum</location>
    </subcellularLocation>
</comment>
<dbReference type="CDD" id="cd05356">
    <property type="entry name" value="17beta-HSD1_like_SDR_c"/>
    <property type="match status" value="1"/>
</dbReference>
<proteinExistence type="predicted"/>
<dbReference type="PRINTS" id="PR00081">
    <property type="entry name" value="GDHRDH"/>
</dbReference>
<sequence length="323" mass="36650">MWLILRGQESQIHRASASDDPSTMELPDLVLMAASILGFIALCKTLVRLVRWAWTMFLRPPKNLKEYGSWALVTGSTDGIGKAMAFELASKGLSLVLVGRNPCKLEAVSNEIRERHGEGVEVKNIVIDFAKLSEEEIARRIDEGIKGMDVVFWLIMWVWHTLTRGGTTWVTRSVLPGMLKKKKGAIINIGSASVWLQSYPLATLYAATKAYMAMFSKSISMEYRQYGIDVQCQFPLLVATKMTLIKRSSLFIPSPETFSKASIRCFGYEHECTPYWPHSVQWYVSSLLPNALLDWCVLRYFLGMRTRGQAKERRKSRVNQQDP</sequence>
<evidence type="ECO:0000256" key="1">
    <source>
        <dbReference type="ARBA" id="ARBA00004240"/>
    </source>
</evidence>
<comment type="caution">
    <text evidence="4">The sequence shown here is derived from an EMBL/GenBank/DDBJ whole genome shotgun (WGS) entry which is preliminary data.</text>
</comment>
<gene>
    <name evidence="4" type="primary">KCR1_6</name>
    <name evidence="4" type="ORF">CK203_050655</name>
</gene>
<organism evidence="4 5">
    <name type="scientific">Vitis vinifera</name>
    <name type="common">Grape</name>
    <dbReference type="NCBI Taxonomy" id="29760"/>
    <lineage>
        <taxon>Eukaryota</taxon>
        <taxon>Viridiplantae</taxon>
        <taxon>Streptophyta</taxon>
        <taxon>Embryophyta</taxon>
        <taxon>Tracheophyta</taxon>
        <taxon>Spermatophyta</taxon>
        <taxon>Magnoliopsida</taxon>
        <taxon>eudicotyledons</taxon>
        <taxon>Gunneridae</taxon>
        <taxon>Pentapetalae</taxon>
        <taxon>rosids</taxon>
        <taxon>Vitales</taxon>
        <taxon>Vitaceae</taxon>
        <taxon>Viteae</taxon>
        <taxon>Vitis</taxon>
    </lineage>
</organism>
<dbReference type="Proteomes" id="UP000288805">
    <property type="component" value="Unassembled WGS sequence"/>
</dbReference>
<dbReference type="InterPro" id="IPR036291">
    <property type="entry name" value="NAD(P)-bd_dom_sf"/>
</dbReference>
<evidence type="ECO:0000313" key="5">
    <source>
        <dbReference type="Proteomes" id="UP000288805"/>
    </source>
</evidence>
<dbReference type="SUPFAM" id="SSF51735">
    <property type="entry name" value="NAD(P)-binding Rossmann-fold domains"/>
    <property type="match status" value="1"/>
</dbReference>
<dbReference type="PANTHER" id="PTHR43899:SF25">
    <property type="entry name" value="ENOYL-(ACYL CARRIER) REDUCTASE"/>
    <property type="match status" value="1"/>
</dbReference>
<keyword evidence="3" id="KW-0812">Transmembrane</keyword>
<dbReference type="PANTHER" id="PTHR43899">
    <property type="entry name" value="RH59310P"/>
    <property type="match status" value="1"/>
</dbReference>
<dbReference type="EMBL" id="QGNW01000410">
    <property type="protein sequence ID" value="RVW72632.1"/>
    <property type="molecule type" value="Genomic_DNA"/>
</dbReference>
<dbReference type="Pfam" id="PF00106">
    <property type="entry name" value="adh_short"/>
    <property type="match status" value="2"/>
</dbReference>
<dbReference type="GO" id="GO:0016491">
    <property type="term" value="F:oxidoreductase activity"/>
    <property type="evidence" value="ECO:0007669"/>
    <property type="project" value="UniProtKB-KW"/>
</dbReference>
<name>A0A438GKC2_VITVI</name>
<dbReference type="InterPro" id="IPR002347">
    <property type="entry name" value="SDR_fam"/>
</dbReference>
<feature type="transmembrane region" description="Helical" evidence="3">
    <location>
        <begin position="185"/>
        <end position="207"/>
    </location>
</feature>